<dbReference type="Proteomes" id="UP000544107">
    <property type="component" value="Unassembled WGS sequence"/>
</dbReference>
<accession>A0A1Q9A9I1</accession>
<evidence type="ECO:0000256" key="1">
    <source>
        <dbReference type="SAM" id="SignalP"/>
    </source>
</evidence>
<dbReference type="SUPFAM" id="SSF53850">
    <property type="entry name" value="Periplasmic binding protein-like II"/>
    <property type="match status" value="1"/>
</dbReference>
<keyword evidence="1" id="KW-0732">Signal</keyword>
<protein>
    <submittedName>
        <fullName evidence="3">NitT/TauT family transport system substrate-binding protein</fullName>
    </submittedName>
</protein>
<proteinExistence type="predicted"/>
<dbReference type="PANTHER" id="PTHR31528:SF15">
    <property type="entry name" value="RIBOFLAVIN-BINDING PROTEIN RIBY"/>
    <property type="match status" value="1"/>
</dbReference>
<dbReference type="AlphaFoldDB" id="A0A1Q9A9I1"/>
<reference evidence="4 5" key="1">
    <citation type="submission" date="2016-09" db="EMBL/GenBank/DDBJ databases">
        <title>Rhizobium oryziradicis sp. nov., isolated from the root of rice.</title>
        <authorList>
            <person name="Zhao J."/>
            <person name="Zhang X."/>
        </authorList>
    </citation>
    <scope>NUCLEOTIDE SEQUENCE [LARGE SCALE GENOMIC DNA]</scope>
    <source>
        <strain evidence="4 5">14971</strain>
    </source>
</reference>
<keyword evidence="5" id="KW-1185">Reference proteome</keyword>
<sequence length="334" mass="35064">MFRRKLASALFTVGLSSLAVASGQALAADKVVFQLDWLPGGDKAPIYVCIHHGFCRDAGLDVTVASGRGSTEAISKLAAGSSDIGVSDIGALMAAKANEGVKVTAVLSVFNKGPHAFYVLKGGPIASVADVKGKTIATSPFTSSNVYLPLVLKDQSIDPSAVKLIKADPGALGPMLMTGNADGIIAWMTDFTRYSNQAKQAGKEIVALPWSAAGLELYSASLIAGDDFLAKRPDVAKRFIEAYKKSIEFTRSNPDAAATDVTAVVPELGSEDVKGSINDTLPLIFNDVTTKDGLGVFEPKRLAETWRRVAAAQGIDSAKLDAETVVNRSFTPTE</sequence>
<dbReference type="Proteomes" id="UP000185598">
    <property type="component" value="Unassembled WGS sequence"/>
</dbReference>
<feature type="domain" description="SsuA/THI5-like" evidence="2">
    <location>
        <begin position="44"/>
        <end position="257"/>
    </location>
</feature>
<evidence type="ECO:0000313" key="5">
    <source>
        <dbReference type="Proteomes" id="UP000185598"/>
    </source>
</evidence>
<evidence type="ECO:0000313" key="6">
    <source>
        <dbReference type="Proteomes" id="UP000544107"/>
    </source>
</evidence>
<dbReference type="STRING" id="887144.BJF91_15495"/>
<gene>
    <name evidence="4" type="ORF">BJF91_15495</name>
    <name evidence="3" type="ORF">GGQ71_004112</name>
</gene>
<reference evidence="3 6" key="2">
    <citation type="submission" date="2020-08" db="EMBL/GenBank/DDBJ databases">
        <title>Genomic Encyclopedia of Type Strains, Phase IV (KMG-IV): sequencing the most valuable type-strain genomes for metagenomic binning, comparative biology and taxonomic classification.</title>
        <authorList>
            <person name="Goeker M."/>
        </authorList>
    </citation>
    <scope>NUCLEOTIDE SEQUENCE [LARGE SCALE GENOMIC DNA]</scope>
    <source>
        <strain evidence="3 6">DSM 100021</strain>
    </source>
</reference>
<feature type="chain" id="PRO_5044564429" evidence="1">
    <location>
        <begin position="28"/>
        <end position="334"/>
    </location>
</feature>
<name>A0A1Q9A9I1_9HYPH</name>
<dbReference type="GO" id="GO:0009228">
    <property type="term" value="P:thiamine biosynthetic process"/>
    <property type="evidence" value="ECO:0007669"/>
    <property type="project" value="InterPro"/>
</dbReference>
<dbReference type="RefSeq" id="WP_075613149.1">
    <property type="nucleotide sequence ID" value="NZ_JACIED010000006.1"/>
</dbReference>
<dbReference type="InterPro" id="IPR027939">
    <property type="entry name" value="NMT1/THI5"/>
</dbReference>
<evidence type="ECO:0000313" key="4">
    <source>
        <dbReference type="EMBL" id="OLP51458.1"/>
    </source>
</evidence>
<dbReference type="Pfam" id="PF09084">
    <property type="entry name" value="NMT1"/>
    <property type="match status" value="1"/>
</dbReference>
<dbReference type="EMBL" id="JACIED010000006">
    <property type="protein sequence ID" value="MBB4009815.1"/>
    <property type="molecule type" value="Genomic_DNA"/>
</dbReference>
<dbReference type="Gene3D" id="3.40.190.10">
    <property type="entry name" value="Periplasmic binding protein-like II"/>
    <property type="match status" value="2"/>
</dbReference>
<feature type="signal peptide" evidence="1">
    <location>
        <begin position="1"/>
        <end position="27"/>
    </location>
</feature>
<dbReference type="PANTHER" id="PTHR31528">
    <property type="entry name" value="4-AMINO-5-HYDROXYMETHYL-2-METHYLPYRIMIDINE PHOSPHATE SYNTHASE THI11-RELATED"/>
    <property type="match status" value="1"/>
</dbReference>
<evidence type="ECO:0000259" key="2">
    <source>
        <dbReference type="Pfam" id="PF09084"/>
    </source>
</evidence>
<dbReference type="EMBL" id="MKIN01000019">
    <property type="protein sequence ID" value="OLP51458.1"/>
    <property type="molecule type" value="Genomic_DNA"/>
</dbReference>
<evidence type="ECO:0000313" key="3">
    <source>
        <dbReference type="EMBL" id="MBB4009815.1"/>
    </source>
</evidence>
<dbReference type="InterPro" id="IPR015168">
    <property type="entry name" value="SsuA/THI5"/>
</dbReference>
<comment type="caution">
    <text evidence="4">The sequence shown here is derived from an EMBL/GenBank/DDBJ whole genome shotgun (WGS) entry which is preliminary data.</text>
</comment>
<organism evidence="4 5">
    <name type="scientific">Allorhizobium taibaishanense</name>
    <dbReference type="NCBI Taxonomy" id="887144"/>
    <lineage>
        <taxon>Bacteria</taxon>
        <taxon>Pseudomonadati</taxon>
        <taxon>Pseudomonadota</taxon>
        <taxon>Alphaproteobacteria</taxon>
        <taxon>Hyphomicrobiales</taxon>
        <taxon>Rhizobiaceae</taxon>
        <taxon>Rhizobium/Agrobacterium group</taxon>
        <taxon>Allorhizobium</taxon>
    </lineage>
</organism>